<dbReference type="RefSeq" id="WP_006271914.1">
    <property type="nucleotide sequence ID" value="NZ_GL883077.1"/>
</dbReference>
<feature type="signal peptide" evidence="1">
    <location>
        <begin position="1"/>
        <end position="21"/>
    </location>
</feature>
<evidence type="ECO:0008006" key="4">
    <source>
        <dbReference type="Google" id="ProtNLM"/>
    </source>
</evidence>
<keyword evidence="1" id="KW-0732">Signal</keyword>
<sequence length="340" mass="36719">MRRFLTVFTCAAALLAGPALAQDEAEIARMVAHPDFHVLPLDIGEDGKIRQTAKVTKSQTRAGKSQTVVLTSQATLDYRMEGEEFYVTRTLDTFDATSPDASASNLAESRDAVTNALGGIKSVRYVTDDSLRPTRIEDWPTFKTNIYALFDQLMGANPSPEIKAKSHQIADSLFGQLTAESAAGLFLSNETMLSIPRNIGLVLNEPLSADGQIAVPIGNTVLDARETLTLSQWNEAAGTAHVTYDYAPTPESLKAFVSDFLPRFLKSLDMPATARAEMDKQLAAGLSTSVMDMTTHCDFDVAIATGLVSAGTCVKTVAFQFGGESQKKVETFVFTETLAE</sequence>
<dbReference type="OrthoDB" id="7172181at2"/>
<dbReference type="EMBL" id="GL883077">
    <property type="protein sequence ID" value="EGF92733.1"/>
    <property type="molecule type" value="Genomic_DNA"/>
</dbReference>
<accession>F4QHJ6</accession>
<keyword evidence="3" id="KW-1185">Reference proteome</keyword>
<gene>
    <name evidence="2" type="ORF">ABI_11700</name>
</gene>
<name>F4QHJ6_9CAUL</name>
<protein>
    <recommendedName>
        <fullName evidence="4">Lipoprotein</fullName>
    </recommendedName>
</protein>
<dbReference type="HOGENOM" id="CLU_854292_0_0_5"/>
<evidence type="ECO:0000313" key="2">
    <source>
        <dbReference type="EMBL" id="EGF92733.1"/>
    </source>
</evidence>
<dbReference type="AlphaFoldDB" id="F4QHJ6"/>
<organism evidence="2 3">
    <name type="scientific">Asticcacaulis biprosthecium C19</name>
    <dbReference type="NCBI Taxonomy" id="715226"/>
    <lineage>
        <taxon>Bacteria</taxon>
        <taxon>Pseudomonadati</taxon>
        <taxon>Pseudomonadota</taxon>
        <taxon>Alphaproteobacteria</taxon>
        <taxon>Caulobacterales</taxon>
        <taxon>Caulobacteraceae</taxon>
        <taxon>Asticcacaulis</taxon>
    </lineage>
</organism>
<feature type="chain" id="PRO_5003314107" description="Lipoprotein" evidence="1">
    <location>
        <begin position="22"/>
        <end position="340"/>
    </location>
</feature>
<dbReference type="STRING" id="715226.ABI_11700"/>
<dbReference type="Proteomes" id="UP000006512">
    <property type="component" value="Unassembled WGS sequence"/>
</dbReference>
<reference evidence="3" key="1">
    <citation type="submission" date="2011-03" db="EMBL/GenBank/DDBJ databases">
        <title>Draft genome sequence of Brevundimonas diminuta.</title>
        <authorList>
            <person name="Brown P.J.B."/>
            <person name="Buechlein A."/>
            <person name="Hemmerich C."/>
            <person name="Brun Y.V."/>
        </authorList>
    </citation>
    <scope>NUCLEOTIDE SEQUENCE [LARGE SCALE GENOMIC DNA]</scope>
    <source>
        <strain evidence="3">C19</strain>
    </source>
</reference>
<proteinExistence type="predicted"/>
<evidence type="ECO:0000313" key="3">
    <source>
        <dbReference type="Proteomes" id="UP000006512"/>
    </source>
</evidence>
<evidence type="ECO:0000256" key="1">
    <source>
        <dbReference type="SAM" id="SignalP"/>
    </source>
</evidence>